<name>A0A9Q9AMC0_9PEZI</name>
<dbReference type="EMBL" id="CP099421">
    <property type="protein sequence ID" value="USW51949.1"/>
    <property type="molecule type" value="Genomic_DNA"/>
</dbReference>
<protein>
    <submittedName>
        <fullName evidence="1">Uncharacterized protein</fullName>
    </submittedName>
</protein>
<organism evidence="1 2">
    <name type="scientific">Septoria linicola</name>
    <dbReference type="NCBI Taxonomy" id="215465"/>
    <lineage>
        <taxon>Eukaryota</taxon>
        <taxon>Fungi</taxon>
        <taxon>Dikarya</taxon>
        <taxon>Ascomycota</taxon>
        <taxon>Pezizomycotina</taxon>
        <taxon>Dothideomycetes</taxon>
        <taxon>Dothideomycetidae</taxon>
        <taxon>Mycosphaerellales</taxon>
        <taxon>Mycosphaerellaceae</taxon>
        <taxon>Septoria</taxon>
    </lineage>
</organism>
<accession>A0A9Q9AMC0</accession>
<sequence>MFPTSGYAGLSPIPGYIPTRMGLGRANDMRDSRMHKALEKQFGIGYTTNPEATVAWHGGWSRAGPAIGKNWQNQWMGMQNPASRAGVRGMYPGGYF</sequence>
<evidence type="ECO:0000313" key="1">
    <source>
        <dbReference type="EMBL" id="USW51949.1"/>
    </source>
</evidence>
<keyword evidence="2" id="KW-1185">Reference proteome</keyword>
<dbReference type="AlphaFoldDB" id="A0A9Q9AMC0"/>
<evidence type="ECO:0000313" key="2">
    <source>
        <dbReference type="Proteomes" id="UP001056384"/>
    </source>
</evidence>
<gene>
    <name evidence="1" type="ORF">Slin15195_G052680</name>
</gene>
<reference evidence="1" key="1">
    <citation type="submission" date="2022-06" db="EMBL/GenBank/DDBJ databases">
        <title>Complete genome sequences of two strains of the flax pathogen Septoria linicola.</title>
        <authorList>
            <person name="Lapalu N."/>
            <person name="Simon A."/>
            <person name="Demenou B."/>
            <person name="Paumier D."/>
            <person name="Guillot M.-P."/>
            <person name="Gout L."/>
            <person name="Valade R."/>
        </authorList>
    </citation>
    <scope>NUCLEOTIDE SEQUENCE</scope>
    <source>
        <strain evidence="1">SE15195</strain>
    </source>
</reference>
<dbReference type="Proteomes" id="UP001056384">
    <property type="component" value="Chromosome 4"/>
</dbReference>
<proteinExistence type="predicted"/>